<dbReference type="KEGG" id="dko:I596_304"/>
<keyword evidence="2" id="KW-1185">Reference proteome</keyword>
<proteinExistence type="predicted"/>
<accession>A0A167GAJ9</accession>
<dbReference type="EMBL" id="CP015249">
    <property type="protein sequence ID" value="ANB16341.1"/>
    <property type="molecule type" value="Genomic_DNA"/>
</dbReference>
<dbReference type="PATRIC" id="fig|1300342.3.peg.294"/>
<dbReference type="AlphaFoldDB" id="A0A167GAJ9"/>
<dbReference type="Proteomes" id="UP000076830">
    <property type="component" value="Chromosome"/>
</dbReference>
<name>A0A167GAJ9_9GAMM</name>
<protein>
    <submittedName>
        <fullName evidence="1">Uncharacterized protein</fullName>
    </submittedName>
</protein>
<evidence type="ECO:0000313" key="2">
    <source>
        <dbReference type="Proteomes" id="UP000076830"/>
    </source>
</evidence>
<dbReference type="RefSeq" id="WP_067643128.1">
    <property type="nucleotide sequence ID" value="NZ_CP015249.1"/>
</dbReference>
<evidence type="ECO:0000313" key="1">
    <source>
        <dbReference type="EMBL" id="ANB16341.1"/>
    </source>
</evidence>
<dbReference type="OrthoDB" id="5490714at2"/>
<organism evidence="1 2">
    <name type="scientific">Dokdonella koreensis DS-123</name>
    <dbReference type="NCBI Taxonomy" id="1300342"/>
    <lineage>
        <taxon>Bacteria</taxon>
        <taxon>Pseudomonadati</taxon>
        <taxon>Pseudomonadota</taxon>
        <taxon>Gammaproteobacteria</taxon>
        <taxon>Lysobacterales</taxon>
        <taxon>Rhodanobacteraceae</taxon>
        <taxon>Dokdonella</taxon>
    </lineage>
</organism>
<reference evidence="1 2" key="1">
    <citation type="submission" date="2016-04" db="EMBL/GenBank/DDBJ databases">
        <title>Complete genome sequence of Dokdonella koreensis DS-123T.</title>
        <authorList>
            <person name="Kim J.F."/>
            <person name="Lee H."/>
            <person name="Kwak M.-J."/>
        </authorList>
    </citation>
    <scope>NUCLEOTIDE SEQUENCE [LARGE SCALE GENOMIC DNA]</scope>
    <source>
        <strain evidence="1 2">DS-123</strain>
    </source>
</reference>
<gene>
    <name evidence="1" type="ORF">I596_304</name>
</gene>
<sequence>MNRFPLSAAPVRPVSLPGRIALLLALLFAAGPATATLLAGSDTLLGHAYTIYVEPAHPGWRFACQTPCPIPLATLQAAANGFVAAKAQLRDLAGIETLQELRPVDIFFESNAVCPVQPGAAGYASTYRPYGDAVGQPMRAYACLFLWDKQQAGEIDYFTPEAAGLPSSQTLIVHEYAHSLFFLRHRYSYEDFVRYWSYVISGEVPLPQGACSESLVTYMAPMIPALCRQFGAGDADFRFAMERIDTLYQQGLGYHGRATSVAQLREAFDTRFGADTRSVFMDLGYRPQAVGGSHTPLSTGTTPPMYLYDMRLPDDAFFLIGTGYVYAPLKLEQPTCLPSAPFIEFRLAFDLVQPAHREDARLPAPVFGGALTLYYSFAGHLPPHGVNPANYRFYRATAGCGQAGIGWQEHPATINLANQSVTATLIQGGTYALMQPDRILRSGFE</sequence>